<feature type="domain" description="Glycosyl transferase family 1" evidence="1">
    <location>
        <begin position="563"/>
        <end position="687"/>
    </location>
</feature>
<dbReference type="EMBL" id="CP050296">
    <property type="protein sequence ID" value="QND59345.1"/>
    <property type="molecule type" value="Genomic_DNA"/>
</dbReference>
<dbReference type="GO" id="GO:0016757">
    <property type="term" value="F:glycosyltransferase activity"/>
    <property type="evidence" value="ECO:0007669"/>
    <property type="project" value="InterPro"/>
</dbReference>
<sequence length="1147" mass="129603">MAASIMNQYRNFEERFRGDRESILHTFSVYLPLLDVIHSESDADPTALDLGSGRGEWCNLLKGRGWLCTGVENNPTMIAEAESKNFVSINADALEFVRNTKNESYDVVTAFHLIEHLQSEYIMELLEQINRILKPGGIIIVETPNPENLAVATWAFHMDPTHVRPIPPPLMVYYAELAGFRANRILRLNGKPAAENFGPIQSLINTLFSLGPDYALVALKQSGLDTARKLKFESYCASIPQQGPADMRRLMQLAEEADAVHARFKGVEHALEENRRDHALKDIAVEKFIIEQMEMNHVIHSHLQEIKSRLSNINLSWMVTEALQRVQRQSRSSAKRILYKSKNILKTHPRLWHHLDRSIRCFPILHRYLARVSSYPPLIEAYLTLLEKGFLIDFPDVTAKGIENLTERSIKFIGHFNGTYSLAYINRNLAEKMYSLGLARINIVPFHGRREDAISTPNDTSTAALTRMMQDGFADESYITLVHHFPVLDRSADDKRAYIMFFWEESSIPFGTIEKLNGYDAVVAPSRFVMKTLQDNGCRRPIVLAPPPVVDIPAAEPKSLRVSGVINLLHISSCFPRKGVDLLLSAFDIVSRNHDIRLTIKTFPNEHNNVDQLILDIVAPEFRNNIRVIFDDYTTLQMQELYDQSDAIVLPSRGEGLNLPAIEAGLRYLPVVATGFGGQADFLSDENSWRIPFHFVPSSSHLSSGASFWVEPDQKALASILDDLISDLGAGGSRSQRRAQLLFDRVSQLYASDDAAKHFLGAINRIEEIEDGFKRPLGLTVVSTWREPCGIADYSDRLIGALHLKDVSIVGPKNKVGETHSSTSDEDVRVTREWLKNAPRSEFSSADIKLWKEVIWFQHHFAFYEIDRELLLTVKELKALGRVVFITLHTSRPILQFDSARRSTVVETLRLFDRVIVHTVTDLNNLGQCGLGHNVTVMPQGIPYRGNTRPAERLTRRIGSFGFLYQHKNVRALIEGFAKFIAARHDGEQFRLCLLNAVRTDSNSEEELENCKKMIRTMGLEDQVELYPDYLEEAKVEEMLSECDLVVLPYLDNPESSSAAVRTALAACAFVATSPAHLFDEVRGITIGLNGFAPSSIATALREFYDDPRGSNLENIAKRRLEWVEENSWERIGQRSLAMMLGVRAEV</sequence>
<dbReference type="CDD" id="cd02440">
    <property type="entry name" value="AdoMet_MTases"/>
    <property type="match status" value="1"/>
</dbReference>
<gene>
    <name evidence="2" type="ORF">HB778_24245</name>
</gene>
<dbReference type="CDD" id="cd03801">
    <property type="entry name" value="GT4_PimA-like"/>
    <property type="match status" value="1"/>
</dbReference>
<dbReference type="InterPro" id="IPR029063">
    <property type="entry name" value="SAM-dependent_MTases_sf"/>
</dbReference>
<protein>
    <submittedName>
        <fullName evidence="2">Glycosyltransferase</fullName>
    </submittedName>
</protein>
<dbReference type="Pfam" id="PF00534">
    <property type="entry name" value="Glycos_transf_1"/>
    <property type="match status" value="1"/>
</dbReference>
<dbReference type="Proteomes" id="UP000515465">
    <property type="component" value="Chromosome"/>
</dbReference>
<evidence type="ECO:0000259" key="1">
    <source>
        <dbReference type="Pfam" id="PF00534"/>
    </source>
</evidence>
<dbReference type="SUPFAM" id="SSF53756">
    <property type="entry name" value="UDP-Glycosyltransferase/glycogen phosphorylase"/>
    <property type="match status" value="2"/>
</dbReference>
<name>A0A7G6SXW3_9HYPH</name>
<reference evidence="3" key="1">
    <citation type="journal article" date="2020" name="Mol. Plant Microbe">
        <title>Rhizobial microsymbionts of the narrowly endemic Oxytropis species growing in Kamchatka are characterized by significant genetic diversity and possess a set of genes that are associated with T3SS and T6SS secretion systems and can affect the development of symbiosis.</title>
        <authorList>
            <person name="Safronova V."/>
            <person name="Guro P."/>
            <person name="Sazanova A."/>
            <person name="Kuznetsova I."/>
            <person name="Belimov A."/>
            <person name="Yakubov V."/>
            <person name="Chirak E."/>
            <person name="Afonin A."/>
            <person name="Gogolev Y."/>
            <person name="Andronov E."/>
            <person name="Tikhonovich I."/>
        </authorList>
    </citation>
    <scope>NUCLEOTIDE SEQUENCE [LARGE SCALE GENOMIC DNA]</scope>
    <source>
        <strain evidence="3">583</strain>
    </source>
</reference>
<dbReference type="RefSeq" id="WP_183457591.1">
    <property type="nucleotide sequence ID" value="NZ_CP050296.1"/>
</dbReference>
<dbReference type="InterPro" id="IPR001296">
    <property type="entry name" value="Glyco_trans_1"/>
</dbReference>
<dbReference type="PANTHER" id="PTHR46656:SF3">
    <property type="entry name" value="PUTATIVE-RELATED"/>
    <property type="match status" value="1"/>
</dbReference>
<dbReference type="AlphaFoldDB" id="A0A7G6SXW3"/>
<dbReference type="PANTHER" id="PTHR46656">
    <property type="entry name" value="PUTATIVE-RELATED"/>
    <property type="match status" value="1"/>
</dbReference>
<proteinExistence type="predicted"/>
<dbReference type="Gene3D" id="3.40.50.150">
    <property type="entry name" value="Vaccinia Virus protein VP39"/>
    <property type="match status" value="1"/>
</dbReference>
<evidence type="ECO:0000313" key="3">
    <source>
        <dbReference type="Proteomes" id="UP000515465"/>
    </source>
</evidence>
<organism evidence="2 3">
    <name type="scientific">Mesorhizobium huakuii</name>
    <dbReference type="NCBI Taxonomy" id="28104"/>
    <lineage>
        <taxon>Bacteria</taxon>
        <taxon>Pseudomonadati</taxon>
        <taxon>Pseudomonadota</taxon>
        <taxon>Alphaproteobacteria</taxon>
        <taxon>Hyphomicrobiales</taxon>
        <taxon>Phyllobacteriaceae</taxon>
        <taxon>Mesorhizobium</taxon>
    </lineage>
</organism>
<dbReference type="Pfam" id="PF13489">
    <property type="entry name" value="Methyltransf_23"/>
    <property type="match status" value="1"/>
</dbReference>
<dbReference type="Gene3D" id="3.40.50.2000">
    <property type="entry name" value="Glycogen Phosphorylase B"/>
    <property type="match status" value="2"/>
</dbReference>
<evidence type="ECO:0000313" key="2">
    <source>
        <dbReference type="EMBL" id="QND59345.1"/>
    </source>
</evidence>
<accession>A0A7G6SXW3</accession>
<keyword evidence="2" id="KW-0808">Transferase</keyword>
<dbReference type="SUPFAM" id="SSF53335">
    <property type="entry name" value="S-adenosyl-L-methionine-dependent methyltransferases"/>
    <property type="match status" value="1"/>
</dbReference>